<feature type="region of interest" description="Disordered" evidence="1">
    <location>
        <begin position="384"/>
        <end position="485"/>
    </location>
</feature>
<organism evidence="2 3">
    <name type="scientific">Pseudocercospora musae</name>
    <dbReference type="NCBI Taxonomy" id="113226"/>
    <lineage>
        <taxon>Eukaryota</taxon>
        <taxon>Fungi</taxon>
        <taxon>Dikarya</taxon>
        <taxon>Ascomycota</taxon>
        <taxon>Pezizomycotina</taxon>
        <taxon>Dothideomycetes</taxon>
        <taxon>Dothideomycetidae</taxon>
        <taxon>Mycosphaerellales</taxon>
        <taxon>Mycosphaerellaceae</taxon>
        <taxon>Pseudocercospora</taxon>
    </lineage>
</organism>
<evidence type="ECO:0000313" key="2">
    <source>
        <dbReference type="EMBL" id="KXT10252.1"/>
    </source>
</evidence>
<feature type="compositionally biased region" description="Polar residues" evidence="1">
    <location>
        <begin position="933"/>
        <end position="944"/>
    </location>
</feature>
<protein>
    <submittedName>
        <fullName evidence="2">Uncharacterized protein</fullName>
    </submittedName>
</protein>
<gene>
    <name evidence="2" type="ORF">AC579_10050</name>
</gene>
<feature type="compositionally biased region" description="Basic and acidic residues" evidence="1">
    <location>
        <begin position="1015"/>
        <end position="1032"/>
    </location>
</feature>
<comment type="caution">
    <text evidence="2">The sequence shown here is derived from an EMBL/GenBank/DDBJ whole genome shotgun (WGS) entry which is preliminary data.</text>
</comment>
<feature type="compositionally biased region" description="Polar residues" evidence="1">
    <location>
        <begin position="781"/>
        <end position="798"/>
    </location>
</feature>
<feature type="region of interest" description="Disordered" evidence="1">
    <location>
        <begin position="672"/>
        <end position="810"/>
    </location>
</feature>
<feature type="compositionally biased region" description="Basic and acidic residues" evidence="1">
    <location>
        <begin position="316"/>
        <end position="328"/>
    </location>
</feature>
<feature type="region of interest" description="Disordered" evidence="1">
    <location>
        <begin position="498"/>
        <end position="568"/>
    </location>
</feature>
<dbReference type="AlphaFoldDB" id="A0A139I6V3"/>
<feature type="region of interest" description="Disordered" evidence="1">
    <location>
        <begin position="933"/>
        <end position="1076"/>
    </location>
</feature>
<accession>A0A139I6V3</accession>
<feature type="compositionally biased region" description="Polar residues" evidence="1">
    <location>
        <begin position="509"/>
        <end position="518"/>
    </location>
</feature>
<proteinExistence type="predicted"/>
<dbReference type="EMBL" id="LFZO01000272">
    <property type="protein sequence ID" value="KXT10252.1"/>
    <property type="molecule type" value="Genomic_DNA"/>
</dbReference>
<feature type="compositionally biased region" description="Basic and acidic residues" evidence="1">
    <location>
        <begin position="281"/>
        <end position="295"/>
    </location>
</feature>
<dbReference type="Proteomes" id="UP000073492">
    <property type="component" value="Unassembled WGS sequence"/>
</dbReference>
<keyword evidence="3" id="KW-1185">Reference proteome</keyword>
<sequence length="1076" mass="116851">MASTRFQSGVDDASKLPAFSSVQQVRPANGRLDIQRQIDNGAAGASRAWEVASAVDSFVDDRCPTIWGQPGKDAFMPKMRVGRPLDAPISMEATRPIGHLRERPHDGATYLASAIDPGLTNDPRPIEIAGPHVNLQPQNDSAEGATYFASAVDPGLSTGPARAQEDQTRLLVPKDLKRLAKRKKADEHAEEATRFVSAIDGGTCTRPSAPAAPARAADVPDRGVSAIDAGTLAPLDESLLNVPRATGIKPLDGDLLRKLFKHTMNEKHRAEESFRPQLAAHPEEAKELPPTDKIYKASKGFHIPDRQDLREARYAAKAREEEATRQAEEAQEAARQQAAQSQARDPSKLGSAVSSDRNEPVTPKDTTRVIRILAKSGEEAFVSMPNFAPRRRPFTKSEPVRAQKAARPMEPPVQQPQPKQSDQPKKPNKAQQHIQNNRQKEESGQRAKGAKVAAQAHMSGALPSKDQANSESGSGQESAQDSGVGFGGMFMEAALAHSRPRSLAAMQATAESRSSSVKRGSAPRVSPGKPAATKAPSASGWEELGETTYKAATSKPPSQASHAKSAAKSASVAEWLEMTAPPLLSHTAESVKEKFRAGWEEVGEGVQRADSAKHSNRVSTHSAGFRAASVYSLPSIGEGWANEQNVGKASFAPSVQSFRQDDAAWPIVVPEREASEHSSNAAHSRVASATKVPANSNGWQEMPLARSSVASEAIHSQPRSTKYRHTSNLSRPNDGGDMPAAEFVPSPVRSDEVSPQIFHARAQRDAQHIEPWPQYEEPQRASRNPSQIQLPRSTSASEYSHHTNAIPEFQIPSRRTGVVSHPFEHSIHGSSVRSEGRNDPGQAWISMHSLAGVDEEDFAQRSAAETAPPPVTRNTAHAGRGWITPHPLSPTSSLAGPQSKVVLPSEAHPNGRTLTYDEWKGMQERGMRLRRNISITESSKTRNGIFQDERYQHSGWEGGGWEGAEPDEAASQASRHPERPSNYHSPTVRSEASERSVVHSGSAWSSCRRSGYARTVHEGREPSVHPSERQWEEMEEGEAGWGMPRSHASGSSREEMQEYINTRPASMAGSFRNGRW</sequence>
<feature type="compositionally biased region" description="Low complexity" evidence="1">
    <location>
        <begin position="333"/>
        <end position="344"/>
    </location>
</feature>
<feature type="compositionally biased region" description="Low complexity" evidence="1">
    <location>
        <begin position="554"/>
        <end position="568"/>
    </location>
</feature>
<evidence type="ECO:0000256" key="1">
    <source>
        <dbReference type="SAM" id="MobiDB-lite"/>
    </source>
</evidence>
<reference evidence="2 3" key="1">
    <citation type="submission" date="2015-07" db="EMBL/GenBank/DDBJ databases">
        <title>Comparative genomics of the Sigatoka disease complex on banana suggests a link between parallel evolutionary changes in Pseudocercospora fijiensis and Pseudocercospora eumusae and increased virulence on the banana host.</title>
        <authorList>
            <person name="Chang T.-C."/>
            <person name="Salvucci A."/>
            <person name="Crous P.W."/>
            <person name="Stergiopoulos I."/>
        </authorList>
    </citation>
    <scope>NUCLEOTIDE SEQUENCE [LARGE SCALE GENOMIC DNA]</scope>
    <source>
        <strain evidence="2 3">CBS 116634</strain>
    </source>
</reference>
<feature type="region of interest" description="Disordered" evidence="1">
    <location>
        <begin position="316"/>
        <end position="368"/>
    </location>
</feature>
<name>A0A139I6V3_9PEZI</name>
<dbReference type="OrthoDB" id="3899138at2759"/>
<evidence type="ECO:0000313" key="3">
    <source>
        <dbReference type="Proteomes" id="UP000073492"/>
    </source>
</evidence>
<feature type="region of interest" description="Disordered" evidence="1">
    <location>
        <begin position="861"/>
        <end position="913"/>
    </location>
</feature>
<feature type="region of interest" description="Disordered" evidence="1">
    <location>
        <begin position="267"/>
        <end position="302"/>
    </location>
</feature>
<feature type="compositionally biased region" description="Polar residues" evidence="1">
    <location>
        <begin position="466"/>
        <end position="481"/>
    </location>
</feature>